<organism evidence="1 2">
    <name type="scientific">Alligator mississippiensis</name>
    <name type="common">American alligator</name>
    <dbReference type="NCBI Taxonomy" id="8496"/>
    <lineage>
        <taxon>Eukaryota</taxon>
        <taxon>Metazoa</taxon>
        <taxon>Chordata</taxon>
        <taxon>Craniata</taxon>
        <taxon>Vertebrata</taxon>
        <taxon>Euteleostomi</taxon>
        <taxon>Archelosauria</taxon>
        <taxon>Archosauria</taxon>
        <taxon>Crocodylia</taxon>
        <taxon>Alligatoridae</taxon>
        <taxon>Alligatorinae</taxon>
        <taxon>Alligator</taxon>
    </lineage>
</organism>
<proteinExistence type="predicted"/>
<dbReference type="AlphaFoldDB" id="A0A151LYP7"/>
<evidence type="ECO:0000313" key="1">
    <source>
        <dbReference type="EMBL" id="KYO17371.1"/>
    </source>
</evidence>
<dbReference type="EMBL" id="AKHW03007000">
    <property type="protein sequence ID" value="KYO17371.1"/>
    <property type="molecule type" value="Genomic_DNA"/>
</dbReference>
<evidence type="ECO:0000313" key="2">
    <source>
        <dbReference type="Proteomes" id="UP000050525"/>
    </source>
</evidence>
<keyword evidence="2" id="KW-1185">Reference proteome</keyword>
<sequence>MPPVIVRSLPRQNLNICVSQLEKKGGCLVPDSFPWLLKEREEKETTNILQHLWTALLDRKSAFLLKILR</sequence>
<reference evidence="1 2" key="1">
    <citation type="journal article" date="2012" name="Genome Biol.">
        <title>Sequencing three crocodilian genomes to illuminate the evolution of archosaurs and amniotes.</title>
        <authorList>
            <person name="St John J.A."/>
            <person name="Braun E.L."/>
            <person name="Isberg S.R."/>
            <person name="Miles L.G."/>
            <person name="Chong A.Y."/>
            <person name="Gongora J."/>
            <person name="Dalzell P."/>
            <person name="Moran C."/>
            <person name="Bed'hom B."/>
            <person name="Abzhanov A."/>
            <person name="Burgess S.C."/>
            <person name="Cooksey A.M."/>
            <person name="Castoe T.A."/>
            <person name="Crawford N.G."/>
            <person name="Densmore L.D."/>
            <person name="Drew J.C."/>
            <person name="Edwards S.V."/>
            <person name="Faircloth B.C."/>
            <person name="Fujita M.K."/>
            <person name="Greenwold M.J."/>
            <person name="Hoffmann F.G."/>
            <person name="Howard J.M."/>
            <person name="Iguchi T."/>
            <person name="Janes D.E."/>
            <person name="Khan S.Y."/>
            <person name="Kohno S."/>
            <person name="de Koning A.J."/>
            <person name="Lance S.L."/>
            <person name="McCarthy F.M."/>
            <person name="McCormack J.E."/>
            <person name="Merchant M.E."/>
            <person name="Peterson D.G."/>
            <person name="Pollock D.D."/>
            <person name="Pourmand N."/>
            <person name="Raney B.J."/>
            <person name="Roessler K.A."/>
            <person name="Sanford J.R."/>
            <person name="Sawyer R.H."/>
            <person name="Schmidt C.J."/>
            <person name="Triplett E.W."/>
            <person name="Tuberville T.D."/>
            <person name="Venegas-Anaya M."/>
            <person name="Howard J.T."/>
            <person name="Jarvis E.D."/>
            <person name="Guillette L.J.Jr."/>
            <person name="Glenn T.C."/>
            <person name="Green R.E."/>
            <person name="Ray D.A."/>
        </authorList>
    </citation>
    <scope>NUCLEOTIDE SEQUENCE [LARGE SCALE GENOMIC DNA]</scope>
    <source>
        <strain evidence="1">KSC_2009_1</strain>
    </source>
</reference>
<gene>
    <name evidence="1" type="ORF">Y1Q_0020002</name>
</gene>
<name>A0A151LYP7_ALLMI</name>
<comment type="caution">
    <text evidence="1">The sequence shown here is derived from an EMBL/GenBank/DDBJ whole genome shotgun (WGS) entry which is preliminary data.</text>
</comment>
<protein>
    <submittedName>
        <fullName evidence="1">Uncharacterized protein</fullName>
    </submittedName>
</protein>
<dbReference type="Proteomes" id="UP000050525">
    <property type="component" value="Unassembled WGS sequence"/>
</dbReference>
<accession>A0A151LYP7</accession>